<gene>
    <name evidence="1" type="ORF">PENTCL1PPCAC_22977</name>
</gene>
<dbReference type="EMBL" id="BTSX01000005">
    <property type="protein sequence ID" value="GMT00803.1"/>
    <property type="molecule type" value="Genomic_DNA"/>
</dbReference>
<evidence type="ECO:0000313" key="2">
    <source>
        <dbReference type="Proteomes" id="UP001432027"/>
    </source>
</evidence>
<protein>
    <submittedName>
        <fullName evidence="1">Uncharacterized protein</fullName>
    </submittedName>
</protein>
<sequence length="406" mass="46342">SSVALGVVVEKSSDFDAPTFKVASKGVVNTVNAENAPSVVLGDWVLQEFDGTITKTKKIPLSSRVLNKEKVQIFSYVTIIPGHCSMRDLFIPPPLGKVWSPHFGFAYSEITVMYGLKDDILYEAWFEYRNDRGENEPIYKLKTVGKPLIDPSKTILLTQTPWKLFSRRIEVVDNSLSAVLHSDRPEEDRYHHGMVIALINTSERLERGDKREVVLHSPSYGGIVTTDSKRMHKSVYDQLTIGRVVKFRERTDTITNEKYQDIKEILLTPKRDIQFEKIEERNNSWIRLLASVGIDDDLLEEETEGTMKLICDYGRITVAREKFAKLMEEVLLEKNDLVEAKNKGEKLLVWIKFIPVSSSWNILQIHNGWVSTVAMDPSISAIPVHEEGNSGNLQLNKICFIHRYDF</sequence>
<dbReference type="Proteomes" id="UP001432027">
    <property type="component" value="Unassembled WGS sequence"/>
</dbReference>
<name>A0AAV5U335_9BILA</name>
<comment type="caution">
    <text evidence="1">The sequence shown here is derived from an EMBL/GenBank/DDBJ whole genome shotgun (WGS) entry which is preliminary data.</text>
</comment>
<feature type="non-terminal residue" evidence="1">
    <location>
        <position position="1"/>
    </location>
</feature>
<proteinExistence type="predicted"/>
<dbReference type="AlphaFoldDB" id="A0AAV5U335"/>
<reference evidence="1" key="1">
    <citation type="submission" date="2023-10" db="EMBL/GenBank/DDBJ databases">
        <title>Genome assembly of Pristionchus species.</title>
        <authorList>
            <person name="Yoshida K."/>
            <person name="Sommer R.J."/>
        </authorList>
    </citation>
    <scope>NUCLEOTIDE SEQUENCE</scope>
    <source>
        <strain evidence="1">RS0144</strain>
    </source>
</reference>
<keyword evidence="2" id="KW-1185">Reference proteome</keyword>
<evidence type="ECO:0000313" key="1">
    <source>
        <dbReference type="EMBL" id="GMT00803.1"/>
    </source>
</evidence>
<organism evidence="1 2">
    <name type="scientific">Pristionchus entomophagus</name>
    <dbReference type="NCBI Taxonomy" id="358040"/>
    <lineage>
        <taxon>Eukaryota</taxon>
        <taxon>Metazoa</taxon>
        <taxon>Ecdysozoa</taxon>
        <taxon>Nematoda</taxon>
        <taxon>Chromadorea</taxon>
        <taxon>Rhabditida</taxon>
        <taxon>Rhabditina</taxon>
        <taxon>Diplogasteromorpha</taxon>
        <taxon>Diplogasteroidea</taxon>
        <taxon>Neodiplogasteridae</taxon>
        <taxon>Pristionchus</taxon>
    </lineage>
</organism>
<accession>A0AAV5U335</accession>